<dbReference type="PANTHER" id="PTHR34374">
    <property type="entry name" value="LARGE RIBOSOMAL RNA SUBUNIT ACCUMULATION PROTEIN YCED HOMOLOG 1, CHLOROPLASTIC"/>
    <property type="match status" value="1"/>
</dbReference>
<comment type="caution">
    <text evidence="1">The sequence shown here is derived from an EMBL/GenBank/DDBJ whole genome shotgun (WGS) entry which is preliminary data.</text>
</comment>
<reference evidence="1 2" key="1">
    <citation type="submission" date="2018-09" db="EMBL/GenBank/DDBJ databases">
        <title>Paenibacillus SK2017-BO5.</title>
        <authorList>
            <person name="Piskunova J.V."/>
            <person name="Dubiley S.A."/>
            <person name="Severinov K.V."/>
        </authorList>
    </citation>
    <scope>NUCLEOTIDE SEQUENCE [LARGE SCALE GENOMIC DNA]</scope>
    <source>
        <strain evidence="1 2">BO5</strain>
    </source>
</reference>
<protein>
    <submittedName>
        <fullName evidence="1">DUF177 domain-containing protein</fullName>
    </submittedName>
</protein>
<dbReference type="RefSeq" id="WP_119790805.1">
    <property type="nucleotide sequence ID" value="NZ_QYZD01000002.1"/>
</dbReference>
<accession>A0A3A3GM11</accession>
<dbReference type="PANTHER" id="PTHR34374:SF1">
    <property type="entry name" value="LARGE RIBOSOMAL RNA SUBUNIT ACCUMULATION PROTEIN YCED HOMOLOG 1, CHLOROPLASTIC"/>
    <property type="match status" value="1"/>
</dbReference>
<dbReference type="Proteomes" id="UP000266177">
    <property type="component" value="Unassembled WGS sequence"/>
</dbReference>
<dbReference type="EMBL" id="QYZD01000002">
    <property type="protein sequence ID" value="RJG25907.1"/>
    <property type="molecule type" value="Genomic_DNA"/>
</dbReference>
<name>A0A3A3GM11_PANTH</name>
<sequence length="171" mass="18939">MNIHFRDIVAKGRETRIQSAFSANDVVRDRKDISIPDPVTVDLTARAEGEGQVGVHGQLTARLELVCSRCLTSFTETYVIPFDEQFKLTDSTDLSPEEEEDDVTAVTEDLIDLQPYVEVALLLALPFAPLCSESCKGLCPTCGTNRNEQPCGCSNERIDPRLAGLQDFFKK</sequence>
<dbReference type="OrthoDB" id="9790372at2"/>
<gene>
    <name evidence="1" type="ORF">DQX05_03090</name>
</gene>
<evidence type="ECO:0000313" key="2">
    <source>
        <dbReference type="Proteomes" id="UP000266177"/>
    </source>
</evidence>
<evidence type="ECO:0000313" key="1">
    <source>
        <dbReference type="EMBL" id="RJG25907.1"/>
    </source>
</evidence>
<organism evidence="1 2">
    <name type="scientific">Paenibacillus thiaminolyticus</name>
    <name type="common">Bacillus thiaminolyticus</name>
    <dbReference type="NCBI Taxonomy" id="49283"/>
    <lineage>
        <taxon>Bacteria</taxon>
        <taxon>Bacillati</taxon>
        <taxon>Bacillota</taxon>
        <taxon>Bacilli</taxon>
        <taxon>Bacillales</taxon>
        <taxon>Paenibacillaceae</taxon>
        <taxon>Paenibacillus</taxon>
    </lineage>
</organism>
<dbReference type="AlphaFoldDB" id="A0A3A3GM11"/>
<dbReference type="Pfam" id="PF02620">
    <property type="entry name" value="YceD"/>
    <property type="match status" value="1"/>
</dbReference>
<proteinExistence type="predicted"/>
<dbReference type="InterPro" id="IPR003772">
    <property type="entry name" value="YceD"/>
</dbReference>